<dbReference type="VEuPathDB" id="FungiDB:MYCFIDRAFT_174572"/>
<dbReference type="EMBL" id="KB446558">
    <property type="protein sequence ID" value="EME83094.1"/>
    <property type="molecule type" value="Genomic_DNA"/>
</dbReference>
<gene>
    <name evidence="2" type="ORF">MYCFIDRAFT_174572</name>
</gene>
<dbReference type="AlphaFoldDB" id="M2ZVR9"/>
<evidence type="ECO:0000313" key="2">
    <source>
        <dbReference type="EMBL" id="EME83094.1"/>
    </source>
</evidence>
<name>M2ZVR9_PSEFD</name>
<keyword evidence="1" id="KW-0472">Membrane</keyword>
<dbReference type="HOGENOM" id="CLU_1678699_0_0_1"/>
<reference evidence="2 3" key="1">
    <citation type="journal article" date="2012" name="PLoS Pathog.">
        <title>Diverse lifestyles and strategies of plant pathogenesis encoded in the genomes of eighteen Dothideomycetes fungi.</title>
        <authorList>
            <person name="Ohm R.A."/>
            <person name="Feau N."/>
            <person name="Henrissat B."/>
            <person name="Schoch C.L."/>
            <person name="Horwitz B.A."/>
            <person name="Barry K.W."/>
            <person name="Condon B.J."/>
            <person name="Copeland A.C."/>
            <person name="Dhillon B."/>
            <person name="Glaser F."/>
            <person name="Hesse C.N."/>
            <person name="Kosti I."/>
            <person name="LaButti K."/>
            <person name="Lindquist E.A."/>
            <person name="Lucas S."/>
            <person name="Salamov A.A."/>
            <person name="Bradshaw R.E."/>
            <person name="Ciuffetti L."/>
            <person name="Hamelin R.C."/>
            <person name="Kema G.H.J."/>
            <person name="Lawrence C."/>
            <person name="Scott J.A."/>
            <person name="Spatafora J.W."/>
            <person name="Turgeon B.G."/>
            <person name="de Wit P.J.G.M."/>
            <person name="Zhong S."/>
            <person name="Goodwin S.B."/>
            <person name="Grigoriev I.V."/>
        </authorList>
    </citation>
    <scope>NUCLEOTIDE SEQUENCE [LARGE SCALE GENOMIC DNA]</scope>
    <source>
        <strain evidence="2 3">CIRAD86</strain>
    </source>
</reference>
<evidence type="ECO:0000313" key="3">
    <source>
        <dbReference type="Proteomes" id="UP000016932"/>
    </source>
</evidence>
<organism evidence="2 3">
    <name type="scientific">Pseudocercospora fijiensis (strain CIRAD86)</name>
    <name type="common">Black leaf streak disease fungus</name>
    <name type="synonym">Mycosphaerella fijiensis</name>
    <dbReference type="NCBI Taxonomy" id="383855"/>
    <lineage>
        <taxon>Eukaryota</taxon>
        <taxon>Fungi</taxon>
        <taxon>Dikarya</taxon>
        <taxon>Ascomycota</taxon>
        <taxon>Pezizomycotina</taxon>
        <taxon>Dothideomycetes</taxon>
        <taxon>Dothideomycetidae</taxon>
        <taxon>Mycosphaerellales</taxon>
        <taxon>Mycosphaerellaceae</taxon>
        <taxon>Pseudocercospora</taxon>
    </lineage>
</organism>
<protein>
    <submittedName>
        <fullName evidence="2">Uncharacterized protein</fullName>
    </submittedName>
</protein>
<sequence length="157" mass="17873">MAVQRNIQWLLPSLTCLLAYFHSIIMRPLHLDLKFHEKVGKAAVERSVIVAEDIEWFKADRTAKLGKPSTELEKEKGMGSRLHGMRMFKVIGDLEEDDRFDKFVDGAEGLRELYEASEKWSVIVSAFEIPRWDAGLPPIRLVGIKNQTATDIFSGDL</sequence>
<dbReference type="GeneID" id="19333212"/>
<dbReference type="Proteomes" id="UP000016932">
    <property type="component" value="Unassembled WGS sequence"/>
</dbReference>
<evidence type="ECO:0000256" key="1">
    <source>
        <dbReference type="SAM" id="Phobius"/>
    </source>
</evidence>
<dbReference type="KEGG" id="pfj:MYCFIDRAFT_174572"/>
<keyword evidence="1" id="KW-1133">Transmembrane helix</keyword>
<proteinExistence type="predicted"/>
<keyword evidence="1" id="KW-0812">Transmembrane</keyword>
<dbReference type="RefSeq" id="XP_007926417.1">
    <property type="nucleotide sequence ID" value="XM_007928226.1"/>
</dbReference>
<keyword evidence="3" id="KW-1185">Reference proteome</keyword>
<feature type="transmembrane region" description="Helical" evidence="1">
    <location>
        <begin position="6"/>
        <end position="25"/>
    </location>
</feature>
<accession>M2ZVR9</accession>